<dbReference type="STRING" id="4795.A0A225W5C9"/>
<dbReference type="OrthoDB" id="147163at2759"/>
<proteinExistence type="inferred from homology"/>
<dbReference type="Proteomes" id="UP000198211">
    <property type="component" value="Unassembled WGS sequence"/>
</dbReference>
<evidence type="ECO:0000256" key="3">
    <source>
        <dbReference type="ARBA" id="ARBA00022525"/>
    </source>
</evidence>
<keyword evidence="3" id="KW-0964">Secreted</keyword>
<dbReference type="AlphaFoldDB" id="A0A225W5C9"/>
<evidence type="ECO:0000256" key="5">
    <source>
        <dbReference type="SAM" id="SignalP"/>
    </source>
</evidence>
<protein>
    <recommendedName>
        <fullName evidence="8">Necrosis inducing protein NPP1</fullName>
    </recommendedName>
</protein>
<keyword evidence="5" id="KW-0732">Signal</keyword>
<dbReference type="PIRSF" id="PIRSF029958">
    <property type="entry name" value="Necrosis-inducing_protein"/>
    <property type="match status" value="1"/>
</dbReference>
<comment type="subcellular location">
    <subcellularLocation>
        <location evidence="1">Secreted</location>
    </subcellularLocation>
</comment>
<reference evidence="7" key="1">
    <citation type="submission" date="2017-03" db="EMBL/GenBank/DDBJ databases">
        <title>Phytopthora megakarya and P. palmivora, two closely related causual agents of cacao black pod achieved similar genome size and gene model numbers by different mechanisms.</title>
        <authorList>
            <person name="Ali S."/>
            <person name="Shao J."/>
            <person name="Larry D.J."/>
            <person name="Kronmiller B."/>
            <person name="Shen D."/>
            <person name="Strem M.D."/>
            <person name="Melnick R.L."/>
            <person name="Guiltinan M.J."/>
            <person name="Tyler B.M."/>
            <person name="Meinhardt L.W."/>
            <person name="Bailey B.A."/>
        </authorList>
    </citation>
    <scope>NUCLEOTIDE SEQUENCE [LARGE SCALE GENOMIC DNA]</scope>
    <source>
        <strain evidence="7">zdho120</strain>
    </source>
</reference>
<dbReference type="PANTHER" id="PTHR33657:SF8">
    <property type="entry name" value="DOMAIN PROTEIN, PUTATIVE (AFU_ORTHOLOGUE AFUA_5G00600)-RELATED"/>
    <property type="match status" value="1"/>
</dbReference>
<comment type="caution">
    <text evidence="6">The sequence shown here is derived from an EMBL/GenBank/DDBJ whole genome shotgun (WGS) entry which is preliminary data.</text>
</comment>
<evidence type="ECO:0000256" key="2">
    <source>
        <dbReference type="ARBA" id="ARBA00009520"/>
    </source>
</evidence>
<feature type="signal peptide" evidence="5">
    <location>
        <begin position="1"/>
        <end position="20"/>
    </location>
</feature>
<dbReference type="EMBL" id="NBNE01001949">
    <property type="protein sequence ID" value="OWZ12080.1"/>
    <property type="molecule type" value="Genomic_DNA"/>
</dbReference>
<gene>
    <name evidence="6" type="ORF">PHMEG_00014817</name>
</gene>
<evidence type="ECO:0008006" key="8">
    <source>
        <dbReference type="Google" id="ProtNLM"/>
    </source>
</evidence>
<keyword evidence="4" id="KW-0843">Virulence</keyword>
<dbReference type="GO" id="GO:0005576">
    <property type="term" value="C:extracellular region"/>
    <property type="evidence" value="ECO:0007669"/>
    <property type="project" value="UniProtKB-SubCell"/>
</dbReference>
<organism evidence="6 7">
    <name type="scientific">Phytophthora megakarya</name>
    <dbReference type="NCBI Taxonomy" id="4795"/>
    <lineage>
        <taxon>Eukaryota</taxon>
        <taxon>Sar</taxon>
        <taxon>Stramenopiles</taxon>
        <taxon>Oomycota</taxon>
        <taxon>Peronosporomycetes</taxon>
        <taxon>Peronosporales</taxon>
        <taxon>Peronosporaceae</taxon>
        <taxon>Phytophthora</taxon>
    </lineage>
</organism>
<accession>A0A225W5C9</accession>
<name>A0A225W5C9_9STRA</name>
<evidence type="ECO:0000313" key="7">
    <source>
        <dbReference type="Proteomes" id="UP000198211"/>
    </source>
</evidence>
<dbReference type="InterPro" id="IPR008701">
    <property type="entry name" value="NPP1"/>
</dbReference>
<sequence length="258" mass="29062">MKLQIFAAVFFGVLVGCVTAIVDHDKIHPFPQPEPITVAEKAAIKFKPQLRTTSTCASFPAVSDTGEVTGGLKGTNGNDACEKAPLGSQIYGRAGWYRNLWAITYAWYFPKRFTWPGVPSGRHDWKSVVVWLDNPAVEHPRIVGVSLSMATGEYVHERMIHAEYFVGTTIENSKIMRRTFSKITQGSRTSFRFQYVTFLGTRMTFSDTDGEYQDLIMWEQLTDAARTALNKIGNFGEAEAPFNDNNYEKHLEKAWIFG</sequence>
<evidence type="ECO:0000256" key="4">
    <source>
        <dbReference type="ARBA" id="ARBA00023026"/>
    </source>
</evidence>
<dbReference type="Pfam" id="PF05630">
    <property type="entry name" value="NPP1"/>
    <property type="match status" value="1"/>
</dbReference>
<dbReference type="PROSITE" id="PS51257">
    <property type="entry name" value="PROKAR_LIPOPROTEIN"/>
    <property type="match status" value="1"/>
</dbReference>
<comment type="similarity">
    <text evidence="2">Belongs to the Necrosis inducing protein (NPP1) family.</text>
</comment>
<keyword evidence="7" id="KW-1185">Reference proteome</keyword>
<dbReference type="PANTHER" id="PTHR33657">
    <property type="entry name" value="DOMAIN PROTEIN, PUTATIVE (AFU_ORTHOLOGUE AFUA_5G00600)-RELATED"/>
    <property type="match status" value="1"/>
</dbReference>
<feature type="chain" id="PRO_5012963030" description="Necrosis inducing protein NPP1" evidence="5">
    <location>
        <begin position="21"/>
        <end position="258"/>
    </location>
</feature>
<evidence type="ECO:0000313" key="6">
    <source>
        <dbReference type="EMBL" id="OWZ12080.1"/>
    </source>
</evidence>
<evidence type="ECO:0000256" key="1">
    <source>
        <dbReference type="ARBA" id="ARBA00004613"/>
    </source>
</evidence>